<feature type="transmembrane region" description="Helical" evidence="2">
    <location>
        <begin position="80"/>
        <end position="98"/>
    </location>
</feature>
<comment type="caution">
    <text evidence="3">The sequence shown here is derived from an EMBL/GenBank/DDBJ whole genome shotgun (WGS) entry which is preliminary data.</text>
</comment>
<dbReference type="Proteomes" id="UP000281738">
    <property type="component" value="Unassembled WGS sequence"/>
</dbReference>
<keyword evidence="2" id="KW-0472">Membrane</keyword>
<proteinExistence type="predicted"/>
<feature type="region of interest" description="Disordered" evidence="1">
    <location>
        <begin position="139"/>
        <end position="160"/>
    </location>
</feature>
<evidence type="ECO:0000256" key="1">
    <source>
        <dbReference type="SAM" id="MobiDB-lite"/>
    </source>
</evidence>
<evidence type="ECO:0000256" key="2">
    <source>
        <dbReference type="SAM" id="Phobius"/>
    </source>
</evidence>
<organism evidence="3 4">
    <name type="scientific">Nocardioides aurantiacus</name>
    <dbReference type="NCBI Taxonomy" id="86796"/>
    <lineage>
        <taxon>Bacteria</taxon>
        <taxon>Bacillati</taxon>
        <taxon>Actinomycetota</taxon>
        <taxon>Actinomycetes</taxon>
        <taxon>Propionibacteriales</taxon>
        <taxon>Nocardioidaceae</taxon>
        <taxon>Nocardioides</taxon>
    </lineage>
</organism>
<reference evidence="3 4" key="1">
    <citation type="submission" date="2018-11" db="EMBL/GenBank/DDBJ databases">
        <title>Sequencing the genomes of 1000 actinobacteria strains.</title>
        <authorList>
            <person name="Klenk H.-P."/>
        </authorList>
    </citation>
    <scope>NUCLEOTIDE SEQUENCE [LARGE SCALE GENOMIC DNA]</scope>
    <source>
        <strain evidence="3 4">DSM 12652</strain>
    </source>
</reference>
<keyword evidence="2" id="KW-0812">Transmembrane</keyword>
<keyword evidence="2" id="KW-1133">Transmembrane helix</keyword>
<evidence type="ECO:0000313" key="4">
    <source>
        <dbReference type="Proteomes" id="UP000281738"/>
    </source>
</evidence>
<dbReference type="RefSeq" id="WP_123389291.1">
    <property type="nucleotide sequence ID" value="NZ_RKHO01000001.1"/>
</dbReference>
<dbReference type="AlphaFoldDB" id="A0A3N2CRB7"/>
<evidence type="ECO:0000313" key="3">
    <source>
        <dbReference type="EMBL" id="ROR90082.1"/>
    </source>
</evidence>
<dbReference type="EMBL" id="RKHO01000001">
    <property type="protein sequence ID" value="ROR90082.1"/>
    <property type="molecule type" value="Genomic_DNA"/>
</dbReference>
<gene>
    <name evidence="3" type="ORF">EDD33_0917</name>
</gene>
<name>A0A3N2CRB7_9ACTN</name>
<sequence>MARTAPGGERVAQAVVGVVGVAAAAYGGLLLLDLDGPDLLDALLWLAGGVVLHDAVVAPLTVLATLALRRVLPSRTWTAVTVGLVVLLTVTATAVPVLGRFGARPDNPTLLDRDYTGGWLVLAGLVVAGTLAWSLRPRGRVRGTGGTTGPASRRSSPPSR</sequence>
<feature type="transmembrane region" description="Helical" evidence="2">
    <location>
        <begin position="44"/>
        <end position="68"/>
    </location>
</feature>
<feature type="compositionally biased region" description="Low complexity" evidence="1">
    <location>
        <begin position="149"/>
        <end position="160"/>
    </location>
</feature>
<keyword evidence="4" id="KW-1185">Reference proteome</keyword>
<protein>
    <submittedName>
        <fullName evidence="3">Uncharacterized protein</fullName>
    </submittedName>
</protein>
<feature type="transmembrane region" description="Helical" evidence="2">
    <location>
        <begin position="118"/>
        <end position="135"/>
    </location>
</feature>
<accession>A0A3N2CRB7</accession>
<feature type="transmembrane region" description="Helical" evidence="2">
    <location>
        <begin position="12"/>
        <end position="32"/>
    </location>
</feature>